<keyword evidence="7" id="KW-0808">Transferase</keyword>
<gene>
    <name evidence="7" type="ORF">QBA35_39780</name>
</gene>
<evidence type="ECO:0000256" key="3">
    <source>
        <dbReference type="ARBA" id="ARBA00022793"/>
    </source>
</evidence>
<dbReference type="PROSITE" id="PS00392">
    <property type="entry name" value="DDC_GAD_HDC_YDC"/>
    <property type="match status" value="1"/>
</dbReference>
<dbReference type="Gene3D" id="3.90.1150.10">
    <property type="entry name" value="Aspartate Aminotransferase, domain 1"/>
    <property type="match status" value="1"/>
</dbReference>
<comment type="caution">
    <text evidence="7">The sequence shown here is derived from an EMBL/GenBank/DDBJ whole genome shotgun (WGS) entry which is preliminary data.</text>
</comment>
<comment type="similarity">
    <text evidence="2 6">Belongs to the group II decarboxylase family.</text>
</comment>
<reference evidence="7" key="1">
    <citation type="submission" date="2023-04" db="EMBL/GenBank/DDBJ databases">
        <title>Genomic diversity of scab-causing Streptomyces spp. in the province of Quebec, Canada.</title>
        <authorList>
            <person name="Biessy A."/>
            <person name="Cadieux M."/>
            <person name="Ciotola M."/>
            <person name="Filion M."/>
        </authorList>
    </citation>
    <scope>NUCLEOTIDE SEQUENCE</scope>
    <source>
        <strain evidence="7">B21-115</strain>
    </source>
</reference>
<dbReference type="InterPro" id="IPR015421">
    <property type="entry name" value="PyrdxlP-dep_Trfase_major"/>
</dbReference>
<evidence type="ECO:0000256" key="1">
    <source>
        <dbReference type="ARBA" id="ARBA00001933"/>
    </source>
</evidence>
<evidence type="ECO:0000256" key="2">
    <source>
        <dbReference type="ARBA" id="ARBA00009533"/>
    </source>
</evidence>
<evidence type="ECO:0000256" key="4">
    <source>
        <dbReference type="ARBA" id="ARBA00022898"/>
    </source>
</evidence>
<comment type="cofactor">
    <cofactor evidence="1 6">
        <name>pyridoxal 5'-phosphate</name>
        <dbReference type="ChEBI" id="CHEBI:597326"/>
    </cofactor>
</comment>
<dbReference type="Gene3D" id="3.40.640.10">
    <property type="entry name" value="Type I PLP-dependent aspartate aminotransferase-like (Major domain)"/>
    <property type="match status" value="1"/>
</dbReference>
<keyword evidence="8" id="KW-1185">Reference proteome</keyword>
<protein>
    <submittedName>
        <fullName evidence="7">Aminotransferase class V-fold PLP-dependent enzyme</fullName>
    </submittedName>
</protein>
<proteinExistence type="inferred from homology"/>
<evidence type="ECO:0000313" key="8">
    <source>
        <dbReference type="Proteomes" id="UP001310290"/>
    </source>
</evidence>
<name>A0ABU8B033_9ACTN</name>
<dbReference type="EMBL" id="JARULZ010000003">
    <property type="protein sequence ID" value="MEH0639297.1"/>
    <property type="molecule type" value="Genomic_DNA"/>
</dbReference>
<dbReference type="InterPro" id="IPR010977">
    <property type="entry name" value="Aromatic_deC"/>
</dbReference>
<dbReference type="InterPro" id="IPR015424">
    <property type="entry name" value="PyrdxlP-dep_Trfase"/>
</dbReference>
<dbReference type="InterPro" id="IPR015422">
    <property type="entry name" value="PyrdxlP-dep_Trfase_small"/>
</dbReference>
<accession>A0ABU8B033</accession>
<dbReference type="RefSeq" id="WP_334661821.1">
    <property type="nucleotide sequence ID" value="NZ_JARULZ010000003.1"/>
</dbReference>
<dbReference type="Proteomes" id="UP001310290">
    <property type="component" value="Unassembled WGS sequence"/>
</dbReference>
<keyword evidence="7" id="KW-0032">Aminotransferase</keyword>
<keyword evidence="3" id="KW-0210">Decarboxylase</keyword>
<dbReference type="Pfam" id="PF00282">
    <property type="entry name" value="Pyridoxal_deC"/>
    <property type="match status" value="1"/>
</dbReference>
<evidence type="ECO:0000256" key="6">
    <source>
        <dbReference type="RuleBase" id="RU000382"/>
    </source>
</evidence>
<sequence>MQNAQSSSSSARDASHVGQRLWGDEDEVVATAMGYAWRRIMQAPDQVASARPAEDLAVAAGTAITPLGMGGSAALRLFDQVLAPATRAQNGPTNLAYVPAAPTRAALAFEAVTGAANIFAGTWESGAGAIHAENEALNWLTQLIGWPGTAAGCFVSGGTMGNLSALITARAAAHASRGRPADGWKILCADSAHSSIGSAARAMDVEIVTAPVDQRGHLTGSAVNAVLESTPGVFAVVATAGTTNAGLIDDLDAIADACARHHVWLHVDGAYGGAGLAAPSVRHLYTGIERADSFIVDPHKWLFAPYDCCALLYRDPASARAAHSQSAHYLDAIDRDAHNPADLALHLSRRARGLPFWFSLAVHGTDRYAHAVERTLTTSRLVTDAIRRSGHLRLIIEPELSVVLFERPGWSPRDYADWSARAAEAGTILCVPTQWSGATVLRLAFVNPDTDADDVIRTLETLR</sequence>
<evidence type="ECO:0000313" key="7">
    <source>
        <dbReference type="EMBL" id="MEH0639297.1"/>
    </source>
</evidence>
<dbReference type="PANTHER" id="PTHR11999:SF70">
    <property type="entry name" value="MIP05841P"/>
    <property type="match status" value="1"/>
</dbReference>
<dbReference type="GO" id="GO:0008483">
    <property type="term" value="F:transaminase activity"/>
    <property type="evidence" value="ECO:0007669"/>
    <property type="project" value="UniProtKB-KW"/>
</dbReference>
<organism evidence="7 8">
    <name type="scientific">Streptomyces bottropensis</name>
    <dbReference type="NCBI Taxonomy" id="42235"/>
    <lineage>
        <taxon>Bacteria</taxon>
        <taxon>Bacillati</taxon>
        <taxon>Actinomycetota</taxon>
        <taxon>Actinomycetes</taxon>
        <taxon>Kitasatosporales</taxon>
        <taxon>Streptomycetaceae</taxon>
        <taxon>Streptomyces</taxon>
    </lineage>
</organism>
<dbReference type="PANTHER" id="PTHR11999">
    <property type="entry name" value="GROUP II PYRIDOXAL-5-PHOSPHATE DECARBOXYLASE"/>
    <property type="match status" value="1"/>
</dbReference>
<dbReference type="SUPFAM" id="SSF53383">
    <property type="entry name" value="PLP-dependent transferases"/>
    <property type="match status" value="1"/>
</dbReference>
<keyword evidence="5 6" id="KW-0456">Lyase</keyword>
<evidence type="ECO:0000256" key="5">
    <source>
        <dbReference type="ARBA" id="ARBA00023239"/>
    </source>
</evidence>
<keyword evidence="4 6" id="KW-0663">Pyridoxal phosphate</keyword>
<dbReference type="InterPro" id="IPR002129">
    <property type="entry name" value="PyrdxlP-dep_de-COase"/>
</dbReference>
<dbReference type="InterPro" id="IPR021115">
    <property type="entry name" value="Pyridoxal-P_BS"/>
</dbReference>